<gene>
    <name evidence="1" type="ORF">IFM12276_10490</name>
</gene>
<name>A0ABM8CSU2_9NOCA</name>
<evidence type="ECO:0000313" key="1">
    <source>
        <dbReference type="EMBL" id="BDT98020.1"/>
    </source>
</evidence>
<accession>A0ABM8CSU2</accession>
<dbReference type="Proteomes" id="UP001317870">
    <property type="component" value="Chromosome"/>
</dbReference>
<evidence type="ECO:0000313" key="2">
    <source>
        <dbReference type="Proteomes" id="UP001317870"/>
    </source>
</evidence>
<dbReference type="SUPFAM" id="SSF140453">
    <property type="entry name" value="EsxAB dimer-like"/>
    <property type="match status" value="1"/>
</dbReference>
<reference evidence="1 2" key="1">
    <citation type="submission" date="2022-11" db="EMBL/GenBank/DDBJ databases">
        <title>Genome Sequencing of Nocardia sp. ON39_IFM12276 and assembly.</title>
        <authorList>
            <person name="Shimojima M."/>
            <person name="Toyokawa M."/>
            <person name="Uesaka K."/>
        </authorList>
    </citation>
    <scope>NUCLEOTIDE SEQUENCE [LARGE SCALE GENOMIC DNA]</scope>
    <source>
        <strain evidence="1 2">IFM 12276</strain>
    </source>
</reference>
<dbReference type="Pfam" id="PF06013">
    <property type="entry name" value="WXG100"/>
    <property type="match status" value="1"/>
</dbReference>
<dbReference type="EMBL" id="AP026978">
    <property type="protein sequence ID" value="BDT98020.1"/>
    <property type="molecule type" value="Genomic_DNA"/>
</dbReference>
<dbReference type="InterPro" id="IPR036689">
    <property type="entry name" value="ESAT-6-like_sf"/>
</dbReference>
<dbReference type="InterPro" id="IPR010310">
    <property type="entry name" value="T7SS_ESAT-6-like"/>
</dbReference>
<sequence>MLSESHSAATDFAVVPAEVTDVGRFVQLTAESLVNGLRSLDTDVNGLLESWKGTSADVFRAGWDETKHGADTVLGALSKMAELLGVTSQVLEEQDKARARTTSSLDLP</sequence>
<dbReference type="Gene3D" id="1.10.287.1060">
    <property type="entry name" value="ESAT-6-like"/>
    <property type="match status" value="1"/>
</dbReference>
<organism evidence="1 2">
    <name type="scientific">Nocardia sputorum</name>
    <dbReference type="NCBI Taxonomy" id="2984338"/>
    <lineage>
        <taxon>Bacteria</taxon>
        <taxon>Bacillati</taxon>
        <taxon>Actinomycetota</taxon>
        <taxon>Actinomycetes</taxon>
        <taxon>Mycobacteriales</taxon>
        <taxon>Nocardiaceae</taxon>
        <taxon>Nocardia</taxon>
    </lineage>
</organism>
<proteinExistence type="predicted"/>
<keyword evidence="2" id="KW-1185">Reference proteome</keyword>
<protein>
    <submittedName>
        <fullName evidence="1">ESAT-6-like protein</fullName>
    </submittedName>
</protein>